<comment type="caution">
    <text evidence="5">The sequence shown here is derived from an EMBL/GenBank/DDBJ whole genome shotgun (WGS) entry which is preliminary data.</text>
</comment>
<dbReference type="PANTHER" id="PTHR43280">
    <property type="entry name" value="ARAC-FAMILY TRANSCRIPTIONAL REGULATOR"/>
    <property type="match status" value="1"/>
</dbReference>
<dbReference type="InterPro" id="IPR009057">
    <property type="entry name" value="Homeodomain-like_sf"/>
</dbReference>
<dbReference type="PRINTS" id="PR00032">
    <property type="entry name" value="HTHARAC"/>
</dbReference>
<dbReference type="Gene3D" id="1.10.10.60">
    <property type="entry name" value="Homeodomain-like"/>
    <property type="match status" value="1"/>
</dbReference>
<accession>A0ABW4HIM6</accession>
<dbReference type="SUPFAM" id="SSF46689">
    <property type="entry name" value="Homeodomain-like"/>
    <property type="match status" value="1"/>
</dbReference>
<organism evidence="5 6">
    <name type="scientific">Flavobacterium artemisiae</name>
    <dbReference type="NCBI Taxonomy" id="2126556"/>
    <lineage>
        <taxon>Bacteria</taxon>
        <taxon>Pseudomonadati</taxon>
        <taxon>Bacteroidota</taxon>
        <taxon>Flavobacteriia</taxon>
        <taxon>Flavobacteriales</taxon>
        <taxon>Flavobacteriaceae</taxon>
        <taxon>Flavobacterium</taxon>
    </lineage>
</organism>
<dbReference type="SMART" id="SM00342">
    <property type="entry name" value="HTH_ARAC"/>
    <property type="match status" value="1"/>
</dbReference>
<name>A0ABW4HIM6_9FLAO</name>
<keyword evidence="6" id="KW-1185">Reference proteome</keyword>
<proteinExistence type="predicted"/>
<evidence type="ECO:0000256" key="2">
    <source>
        <dbReference type="ARBA" id="ARBA00023125"/>
    </source>
</evidence>
<evidence type="ECO:0000256" key="1">
    <source>
        <dbReference type="ARBA" id="ARBA00023015"/>
    </source>
</evidence>
<dbReference type="PANTHER" id="PTHR43280:SF2">
    <property type="entry name" value="HTH-TYPE TRANSCRIPTIONAL REGULATOR EXSA"/>
    <property type="match status" value="1"/>
</dbReference>
<dbReference type="RefSeq" id="WP_379813127.1">
    <property type="nucleotide sequence ID" value="NZ_JBHUDZ010000018.1"/>
</dbReference>
<gene>
    <name evidence="5" type="ORF">ACFSC2_21390</name>
</gene>
<feature type="domain" description="HTH araC/xylS-type" evidence="4">
    <location>
        <begin position="21"/>
        <end position="126"/>
    </location>
</feature>
<keyword evidence="1" id="KW-0805">Transcription regulation</keyword>
<protein>
    <submittedName>
        <fullName evidence="5">Helix-turn-helix domain-containing protein</fullName>
    </submittedName>
</protein>
<evidence type="ECO:0000313" key="5">
    <source>
        <dbReference type="EMBL" id="MFD1605304.1"/>
    </source>
</evidence>
<reference evidence="6" key="1">
    <citation type="journal article" date="2019" name="Int. J. Syst. Evol. Microbiol.">
        <title>The Global Catalogue of Microorganisms (GCM) 10K type strain sequencing project: providing services to taxonomists for standard genome sequencing and annotation.</title>
        <authorList>
            <consortium name="The Broad Institute Genomics Platform"/>
            <consortium name="The Broad Institute Genome Sequencing Center for Infectious Disease"/>
            <person name="Wu L."/>
            <person name="Ma J."/>
        </authorList>
    </citation>
    <scope>NUCLEOTIDE SEQUENCE [LARGE SCALE GENOMIC DNA]</scope>
    <source>
        <strain evidence="6">CCUG 70865</strain>
    </source>
</reference>
<evidence type="ECO:0000256" key="3">
    <source>
        <dbReference type="ARBA" id="ARBA00023163"/>
    </source>
</evidence>
<dbReference type="Pfam" id="PF12833">
    <property type="entry name" value="HTH_18"/>
    <property type="match status" value="1"/>
</dbReference>
<dbReference type="Proteomes" id="UP001597138">
    <property type="component" value="Unassembled WGS sequence"/>
</dbReference>
<dbReference type="EMBL" id="JBHUDZ010000018">
    <property type="protein sequence ID" value="MFD1605304.1"/>
    <property type="molecule type" value="Genomic_DNA"/>
</dbReference>
<dbReference type="InterPro" id="IPR018060">
    <property type="entry name" value="HTH_AraC"/>
</dbReference>
<sequence length="134" mass="15625">MENANKLCNESTLNCQKIKLDKFEKLLEDYLECDKASRFGLPNAAYFSDILKIQTIDLEYLIKKEKDSTVCEYIDGFIINTAKLKIFDTSKSINYTASELGFKNIHQFTRLFKNKTGMTPSKYRETVIKHFKDK</sequence>
<dbReference type="InterPro" id="IPR020449">
    <property type="entry name" value="Tscrpt_reg_AraC-type_HTH"/>
</dbReference>
<evidence type="ECO:0000259" key="4">
    <source>
        <dbReference type="PROSITE" id="PS01124"/>
    </source>
</evidence>
<dbReference type="PROSITE" id="PS01124">
    <property type="entry name" value="HTH_ARAC_FAMILY_2"/>
    <property type="match status" value="1"/>
</dbReference>
<evidence type="ECO:0000313" key="6">
    <source>
        <dbReference type="Proteomes" id="UP001597138"/>
    </source>
</evidence>
<keyword evidence="2" id="KW-0238">DNA-binding</keyword>
<keyword evidence="3" id="KW-0804">Transcription</keyword>